<dbReference type="SUPFAM" id="SSF52833">
    <property type="entry name" value="Thioredoxin-like"/>
    <property type="match status" value="1"/>
</dbReference>
<keyword evidence="4" id="KW-0411">Iron-sulfur</keyword>
<sequence>MSLRVLSKLRILPSSTARLTQRSASFLHSSILSIQFSKKVQPVLAPLSTYICARSLSETSSPPKLDKVLHDRLTELTTRTRVVVLMKGDPVEPRCGFSNAVCRILEAHGVLGKKDPTTGAPLLSSFDVLSDSETREAAKLFSDWPTFPQVFIDGEFIGGCDILLDMHRSGKLAAELERRGIGSLLTENGKDDSSKSPPSSSSSS</sequence>
<reference evidence="10" key="1">
    <citation type="submission" date="2017-02" db="UniProtKB">
        <authorList>
            <consortium name="WormBaseParasite"/>
        </authorList>
    </citation>
    <scope>IDENTIFICATION</scope>
</reference>
<keyword evidence="2" id="KW-0479">Metal-binding</keyword>
<dbReference type="OrthoDB" id="415696at2759"/>
<feature type="domain" description="Glutaredoxin" evidence="7">
    <location>
        <begin position="82"/>
        <end position="157"/>
    </location>
</feature>
<dbReference type="InterPro" id="IPR036249">
    <property type="entry name" value="Thioredoxin-like_sf"/>
</dbReference>
<dbReference type="Pfam" id="PF00462">
    <property type="entry name" value="Glutaredoxin"/>
    <property type="match status" value="1"/>
</dbReference>
<feature type="compositionally biased region" description="Low complexity" evidence="6">
    <location>
        <begin position="195"/>
        <end position="204"/>
    </location>
</feature>
<dbReference type="PANTHER" id="PTHR10293:SF16">
    <property type="entry name" value="GLUTAREDOXIN-RELATED PROTEIN 5, MITOCHONDRIAL"/>
    <property type="match status" value="1"/>
</dbReference>
<evidence type="ECO:0000256" key="2">
    <source>
        <dbReference type="ARBA" id="ARBA00022723"/>
    </source>
</evidence>
<dbReference type="InterPro" id="IPR002109">
    <property type="entry name" value="Glutaredoxin"/>
</dbReference>
<feature type="region of interest" description="Disordered" evidence="6">
    <location>
        <begin position="183"/>
        <end position="204"/>
    </location>
</feature>
<dbReference type="InterPro" id="IPR004480">
    <property type="entry name" value="Monothiol_GRX-rel"/>
</dbReference>
<proteinExistence type="predicted"/>
<dbReference type="Gene3D" id="3.40.30.10">
    <property type="entry name" value="Glutaredoxin"/>
    <property type="match status" value="1"/>
</dbReference>
<keyword evidence="3" id="KW-0408">Iron</keyword>
<evidence type="ECO:0000256" key="3">
    <source>
        <dbReference type="ARBA" id="ARBA00023004"/>
    </source>
</evidence>
<dbReference type="CDD" id="cd03028">
    <property type="entry name" value="GRX_PICOT_like"/>
    <property type="match status" value="1"/>
</dbReference>
<dbReference type="Proteomes" id="UP000274429">
    <property type="component" value="Unassembled WGS sequence"/>
</dbReference>
<dbReference type="GO" id="GO:0051537">
    <property type="term" value="F:2 iron, 2 sulfur cluster binding"/>
    <property type="evidence" value="ECO:0007669"/>
    <property type="project" value="UniProtKB-KW"/>
</dbReference>
<dbReference type="EMBL" id="UYWX01020633">
    <property type="protein sequence ID" value="VDM33639.1"/>
    <property type="molecule type" value="Genomic_DNA"/>
</dbReference>
<reference evidence="8 9" key="2">
    <citation type="submission" date="2018-11" db="EMBL/GenBank/DDBJ databases">
        <authorList>
            <consortium name="Pathogen Informatics"/>
        </authorList>
    </citation>
    <scope>NUCLEOTIDE SEQUENCE [LARGE SCALE GENOMIC DNA]</scope>
</reference>
<dbReference type="InterPro" id="IPR033658">
    <property type="entry name" value="GRX_PICOT-like"/>
</dbReference>
<gene>
    <name evidence="8" type="ORF">TTAC_LOCUS8947</name>
</gene>
<evidence type="ECO:0000256" key="1">
    <source>
        <dbReference type="ARBA" id="ARBA00022714"/>
    </source>
</evidence>
<keyword evidence="9" id="KW-1185">Reference proteome</keyword>
<dbReference type="WBParaSite" id="TTAC_0000896201-mRNA-1">
    <property type="protein sequence ID" value="TTAC_0000896201-mRNA-1"/>
    <property type="gene ID" value="TTAC_0000896201"/>
</dbReference>
<evidence type="ECO:0000259" key="7">
    <source>
        <dbReference type="Pfam" id="PF00462"/>
    </source>
</evidence>
<dbReference type="PROSITE" id="PS51354">
    <property type="entry name" value="GLUTAREDOXIN_2"/>
    <property type="match status" value="1"/>
</dbReference>
<evidence type="ECO:0000313" key="8">
    <source>
        <dbReference type="EMBL" id="VDM33639.1"/>
    </source>
</evidence>
<dbReference type="PANTHER" id="PTHR10293">
    <property type="entry name" value="GLUTAREDOXIN FAMILY MEMBER"/>
    <property type="match status" value="1"/>
</dbReference>
<dbReference type="GO" id="GO:0005739">
    <property type="term" value="C:mitochondrion"/>
    <property type="evidence" value="ECO:0007669"/>
    <property type="project" value="UniProtKB-ARBA"/>
</dbReference>
<keyword evidence="1" id="KW-0001">2Fe-2S</keyword>
<name>A0A0R3X643_HYDTA</name>
<evidence type="ECO:0000256" key="6">
    <source>
        <dbReference type="SAM" id="MobiDB-lite"/>
    </source>
</evidence>
<protein>
    <submittedName>
        <fullName evidence="10">Glutaredoxin domain-containing protein</fullName>
    </submittedName>
</protein>
<evidence type="ECO:0000256" key="4">
    <source>
        <dbReference type="ARBA" id="ARBA00023014"/>
    </source>
</evidence>
<evidence type="ECO:0000313" key="9">
    <source>
        <dbReference type="Proteomes" id="UP000274429"/>
    </source>
</evidence>
<keyword evidence="5" id="KW-0676">Redox-active center</keyword>
<evidence type="ECO:0000313" key="10">
    <source>
        <dbReference type="WBParaSite" id="TTAC_0000896201-mRNA-1"/>
    </source>
</evidence>
<dbReference type="STRING" id="6205.A0A0R3X643"/>
<accession>A0A0R3X643</accession>
<evidence type="ECO:0000256" key="5">
    <source>
        <dbReference type="ARBA" id="ARBA00023284"/>
    </source>
</evidence>
<dbReference type="GO" id="GO:0046872">
    <property type="term" value="F:metal ion binding"/>
    <property type="evidence" value="ECO:0007669"/>
    <property type="project" value="UniProtKB-KW"/>
</dbReference>
<dbReference type="AlphaFoldDB" id="A0A0R3X643"/>
<organism evidence="10">
    <name type="scientific">Hydatigena taeniaeformis</name>
    <name type="common">Feline tapeworm</name>
    <name type="synonym">Taenia taeniaeformis</name>
    <dbReference type="NCBI Taxonomy" id="6205"/>
    <lineage>
        <taxon>Eukaryota</taxon>
        <taxon>Metazoa</taxon>
        <taxon>Spiralia</taxon>
        <taxon>Lophotrochozoa</taxon>
        <taxon>Platyhelminthes</taxon>
        <taxon>Cestoda</taxon>
        <taxon>Eucestoda</taxon>
        <taxon>Cyclophyllidea</taxon>
        <taxon>Taeniidae</taxon>
        <taxon>Hydatigera</taxon>
    </lineage>
</organism>